<evidence type="ECO:0000256" key="1">
    <source>
        <dbReference type="ARBA" id="ARBA00004196"/>
    </source>
</evidence>
<evidence type="ECO:0000256" key="6">
    <source>
        <dbReference type="SAM" id="Phobius"/>
    </source>
</evidence>
<evidence type="ECO:0000256" key="4">
    <source>
        <dbReference type="ARBA" id="ARBA00022729"/>
    </source>
</evidence>
<accession>A0A318M287</accession>
<gene>
    <name evidence="9" type="ORF">DKK75_05725</name>
</gene>
<keyword evidence="3" id="KW-0964">Secreted</keyword>
<evidence type="ECO:0000313" key="10">
    <source>
        <dbReference type="Proteomes" id="UP000247744"/>
    </source>
</evidence>
<dbReference type="RefSeq" id="WP_110452481.1">
    <property type="nucleotide sequence ID" value="NZ_QGLL01000008.1"/>
</dbReference>
<name>A0A318M287_9BIFI</name>
<feature type="signal peptide" evidence="7">
    <location>
        <begin position="1"/>
        <end position="29"/>
    </location>
</feature>
<feature type="transmembrane region" description="Helical" evidence="6">
    <location>
        <begin position="607"/>
        <end position="626"/>
    </location>
</feature>
<evidence type="ECO:0000256" key="5">
    <source>
        <dbReference type="ARBA" id="ARBA00023088"/>
    </source>
</evidence>
<dbReference type="EMBL" id="QGLL01000008">
    <property type="protein sequence ID" value="PXY82278.1"/>
    <property type="molecule type" value="Genomic_DNA"/>
</dbReference>
<dbReference type="InterPro" id="IPR013378">
    <property type="entry name" value="InlB-like_B-rpt"/>
</dbReference>
<keyword evidence="5" id="KW-0572">Peptidoglycan-anchor</keyword>
<dbReference type="Proteomes" id="UP000247744">
    <property type="component" value="Unassembled WGS sequence"/>
</dbReference>
<keyword evidence="2" id="KW-0134">Cell wall</keyword>
<keyword evidence="6" id="KW-0472">Membrane</keyword>
<dbReference type="Pfam" id="PF09479">
    <property type="entry name" value="Flg_new"/>
    <property type="match status" value="2"/>
</dbReference>
<comment type="caution">
    <text evidence="9">The sequence shown here is derived from an EMBL/GenBank/DDBJ whole genome shotgun (WGS) entry which is preliminary data.</text>
</comment>
<dbReference type="Gene3D" id="1.50.10.140">
    <property type="match status" value="1"/>
</dbReference>
<sequence>MKSAYKYTRLILAPILALSLLAIPFASSAYPARADEISQQDNAAEADTLDTLFSNSYQVFKDLRNEKGIYRDSILLTDSPPYHPSSIAASGIGLMSEAIAHKKGWEPQALSNVKTTIRTMTGLTPGFHAERTTNGYFRHFINLEDGHREWNSEFSTIDTAIFVTGALFAANYFNDPELNTMVAKLYHSIDFGAAIADPNTGGIYMIMNADGTGDSKAVTLPYNEYIIVAWLAYNQNIDKPEGKAAQLWKNKYATPANLLTKDYQGLKLLTDGTDHYMSSFTLLFPYYMVNMFSKSDEYKSYMINACKADKLWAADEGLAPYEWGNGAGTAPAPVGYHADSINNNEFKIVSPQIISGFLPINPSGTEDLLNLYRQNKGVYSLQSDTSKKILWRYSLTQPDWQADSVQGIDYSTFLFGLASRDTALGTAFFQKNNDFYSTVNFNLNGGIGKTPVAQNLVSVDLVRAPTNPTRLGYTFVGWNTKADASGVWWDFSKDAPGGEDITLFAQWQSVGTHTVTFDVNGGNSAAPGMQNVALGSTIPEPKEQPTRPGYTFAGWSIEKDPPQKAWDFTTDTMPDNDIVLYAMWKPGTLHSSGANSGGLPNTGQDSGTLVVTAIGLMLAGASLLSIRRAILKNR</sequence>
<feature type="chain" id="PRO_5038859850" description="Gram-positive cocci surface proteins LPxTG domain-containing protein" evidence="7">
    <location>
        <begin position="30"/>
        <end position="634"/>
    </location>
</feature>
<reference evidence="9 10" key="1">
    <citation type="submission" date="2018-05" db="EMBL/GenBank/DDBJ databases">
        <title>Reference genomes for bee gut microbiota database.</title>
        <authorList>
            <person name="Ellegaard K.M."/>
        </authorList>
    </citation>
    <scope>NUCLEOTIDE SEQUENCE [LARGE SCALE GENOMIC DNA]</scope>
    <source>
        <strain evidence="9 10">ESL0200</strain>
    </source>
</reference>
<keyword evidence="6" id="KW-0812">Transmembrane</keyword>
<organism evidence="9 10">
    <name type="scientific">Bifidobacterium asteroides</name>
    <dbReference type="NCBI Taxonomy" id="1684"/>
    <lineage>
        <taxon>Bacteria</taxon>
        <taxon>Bacillati</taxon>
        <taxon>Actinomycetota</taxon>
        <taxon>Actinomycetes</taxon>
        <taxon>Bifidobacteriales</taxon>
        <taxon>Bifidobacteriaceae</taxon>
        <taxon>Bifidobacterium</taxon>
    </lineage>
</organism>
<dbReference type="NCBIfam" id="TIGR01167">
    <property type="entry name" value="LPXTG_anchor"/>
    <property type="match status" value="1"/>
</dbReference>
<evidence type="ECO:0000259" key="8">
    <source>
        <dbReference type="Pfam" id="PF00746"/>
    </source>
</evidence>
<protein>
    <recommendedName>
        <fullName evidence="8">Gram-positive cocci surface proteins LPxTG domain-containing protein</fullName>
    </recommendedName>
</protein>
<comment type="subcellular location">
    <subcellularLocation>
        <location evidence="1">Cell envelope</location>
    </subcellularLocation>
</comment>
<evidence type="ECO:0000256" key="2">
    <source>
        <dbReference type="ARBA" id="ARBA00022512"/>
    </source>
</evidence>
<dbReference type="NCBIfam" id="TIGR02543">
    <property type="entry name" value="List_Bact_rpt"/>
    <property type="match status" value="2"/>
</dbReference>
<dbReference type="GO" id="GO:0030313">
    <property type="term" value="C:cell envelope"/>
    <property type="evidence" value="ECO:0007669"/>
    <property type="project" value="UniProtKB-SubCell"/>
</dbReference>
<feature type="domain" description="Gram-positive cocci surface proteins LPxTG" evidence="8">
    <location>
        <begin position="598"/>
        <end position="628"/>
    </location>
</feature>
<keyword evidence="6" id="KW-1133">Transmembrane helix</keyword>
<dbReference type="Gene3D" id="2.60.40.4270">
    <property type="entry name" value="Listeria-Bacteroides repeat domain"/>
    <property type="match status" value="2"/>
</dbReference>
<evidence type="ECO:0000256" key="3">
    <source>
        <dbReference type="ARBA" id="ARBA00022525"/>
    </source>
</evidence>
<proteinExistence type="predicted"/>
<dbReference type="Pfam" id="PF00746">
    <property type="entry name" value="Gram_pos_anchor"/>
    <property type="match status" value="1"/>
</dbReference>
<dbReference type="InterPro" id="IPR019931">
    <property type="entry name" value="LPXTG_anchor"/>
</dbReference>
<dbReference type="OrthoDB" id="9796385at2"/>
<dbReference type="AlphaFoldDB" id="A0A318M287"/>
<evidence type="ECO:0000313" key="9">
    <source>
        <dbReference type="EMBL" id="PXY82278.1"/>
    </source>
</evidence>
<evidence type="ECO:0000256" key="7">
    <source>
        <dbReference type="SAM" id="SignalP"/>
    </source>
</evidence>
<keyword evidence="4 7" id="KW-0732">Signal</keyword>
<dbReference type="InterPro" id="IPR042229">
    <property type="entry name" value="Listeria/Bacterioides_rpt_sf"/>
</dbReference>